<dbReference type="InterPro" id="IPR026341">
    <property type="entry name" value="T9SS_type_B"/>
</dbReference>
<dbReference type="Proteomes" id="UP000030185">
    <property type="component" value="Unassembled WGS sequence"/>
</dbReference>
<proteinExistence type="predicted"/>
<dbReference type="eggNOG" id="COG2152">
    <property type="taxonomic scope" value="Bacteria"/>
</dbReference>
<name>A0A098LH51_9BACT</name>
<accession>A0A098LH51</accession>
<dbReference type="eggNOG" id="COG4932">
    <property type="taxonomic scope" value="Bacteria"/>
</dbReference>
<dbReference type="EMBL" id="BBLT01000007">
    <property type="protein sequence ID" value="GAL86306.1"/>
    <property type="molecule type" value="Genomic_DNA"/>
</dbReference>
<evidence type="ECO:0000313" key="1">
    <source>
        <dbReference type="EMBL" id="GAL86306.1"/>
    </source>
</evidence>
<dbReference type="Pfam" id="PF13585">
    <property type="entry name" value="CHU_C"/>
    <property type="match status" value="1"/>
</dbReference>
<dbReference type="eggNOG" id="COG3291">
    <property type="taxonomic scope" value="Bacteria"/>
</dbReference>
<evidence type="ECO:0000313" key="2">
    <source>
        <dbReference type="Proteomes" id="UP000030185"/>
    </source>
</evidence>
<dbReference type="InterPro" id="IPR013783">
    <property type="entry name" value="Ig-like_fold"/>
</dbReference>
<dbReference type="STRING" id="153721.MYP_3535"/>
<gene>
    <name evidence="1" type="ORF">MYP_3535</name>
</gene>
<keyword evidence="2" id="KW-1185">Reference proteome</keyword>
<protein>
    <submittedName>
        <fullName evidence="1">Uncharacterized protein</fullName>
    </submittedName>
</protein>
<sequence length="4218" mass="432155">MGFRQTDNDVYFQLRNPNGVVVMGPSKIPNAAGPGYIASYAEAVAGPRALVGPTGYNALTYTSTMAGDYYIEFNPSASQTLNPVKRVFTYFDITVATAANEIKLGRLWSKSWDFQCNSATNQFKAKLYIYADDGIVTSINFNGMQPFGFVIAANNAGCTNTGTFATDRQSVSGNINYPQYKVFLNDPDIDCFPTGVYGNVNSVSLSGCVGSNFCININVDKPGKTEILFELNGIAGYQAGSTDRLITADLVAGDNCITWDGKDGKGNIVTGGVNITTKVDYYNGLTHLPLFDVENNTKGYIVDLVRPTGPRPSLFWDDSQVGGGTNFAGCNSATGCHTWNNNFGDGKTINTWWYVNSTTKTVTNFVPPSVITDANADKPGTGSSNDSTLCSTISSFKLNGKVTNAGGGIWSTSGSGTFSPSNTSLQGTYTPSAADIANGSVKLILSSTGNGVCSPKKDSITYTFTKQPVISAGPDKSACANNPKLSLSATISGATGLTWNGGAGTYTPNKTSTNITYTPTAAEISAGSVVLNLTTSGNGVCPAGTGSIKLTYTPNPTADAGADQSVCKNNNKVNLNGAVSNASGGTWTGGSGSFTPNANTLNATYTPTAAELTSGSVNLTLTTTGIGNCLAENDAVLIKFTSIPVVNAGNNQSICKNNTAIPLNGSVTGATTTGTWSGGTGTFSPNASTLNATYTPTNAEVNAGNITLTLTSTNNGNCNAVTSNTAITFTPIPVVSVGSNIIICENNPVTVLNGTVTGASGGSWITGSGTFSPGRNALTTTYTASAAEVSAGFFTLTLESTGNGNCNPVSKTLNVLVDPKPKVNAGKDDTLCSNNPTIKLSGSVQDATTYTWSGGAGLFTPDNSTLNATYTPTASEISAGIVTLTLSATKPSCNSVSDQVVYRFSPTPTVNAGTDQSKCKNNGTTNLNGTITVAKGGIWSGGAGTFTPGNTALNATYTPTTSEISAGAVTLTLTTTENGNCLAIKDDMVINFTNPPKITASNAGPVCGNNALVKLNAVFSAPASGILWTGNGTFTPSASDINANYTPTAAEISAGQAVISVSTTGNGNCLAVSEQTTVSITPAPTANAGADKEVCADNPSVVLTGNVTIATGGIWTGGKGTFSPNSTALNATYIPSTDEIATGNVTLTLTTSGNGNCVAVSDEVLITIKPSPITNAGSDQTVCGDASTVPLSGSVQNATGGKWTTSGTGTFSPNDNVLTASYIPSAADKATGGVTLTLTSLGNGLCNAVKDNMKIDFTVAPSINAGPDQIVCPNDFPVKLNAFGSNANWSGGAGIFSPSVNSLSADYIPSASEIVAGSVTLTITTIANGVCKAVSDDIKITIPPAPFVDAGTDLDMCGNATTITLNGTINNASGAFWTSSGTGSFVPDVFSKSTNYKPSSTDKTLGKVKLTLTSTGNGSCTAISDTLIITIHPAVTVSAGPDLTICADASGITLNGSSNTTTGFTWSNGNGSFSPNANTLNATYIPSSTERTNGSVKLILTTSATTYCPPQKDTVLFTITPVPTVNAGTDISICGDSSYVILNGSINTIPSGALWSSTGSGTFSQSATNLNASYVLSDDDKVAGIITLTLTTTGNGTCNPVSSQIKLNIAKVPQVNAGPDQTLCSDISSVTLNGTVVNTSGGTWKSTGTGTFTPDANTINASYIPSAADFEDGIVSLTLTSTGNGLCKSVSDVTVITFTPAPTVKAGSDVNVCANNAQVTLNGDITIATGGTWTGGAGTFSPSTNQLSVTYVPSDSEISSGTVTLKLTSTGNGICKPVEDDITVTILPAPVVNAGDDITICADSFAIKLNGQVLNAPGGQWVSSGTGSFLPDNTTLDANYIPSAADRLSGNIKLKLTSTAISNCVAVSDEMTLTITPAPTVNAGTDKVVCANNASVNLSAVTTVTNDVKWTSSGTGNFTNPNSLTTGYIPSALDINAGNVNLTVTTLNNGLCKSVTDQVSVQITPAPTANAGLDQTVCSDTSGVRLNGKITIATGALWTTSGDGTFTPDETTLNAVYKPSANDINAKTVYLTLITSGNGLCLPVNDSLKITITPKPIVDAGTDLSICADASGVSLNGSIQNATGSNWKTFGTGSFAPNASSLNATYVPSAADKAAGIVTLTLSSSGSGVCSTVRDTLKIEITPAPTIDAGPSQILCADFEEAALNGSVTVATGGTWVTSGSGTFSDANSLITTYYPSSFDLASGSVLLTLTSTGNGTCKAVSSKLTLTINSIPTAEAGSDKTYCGDITDIPLNGSFTKATGGYWSTNGSGTFTPDEFTANATYVPSASEKASGQSILTFTTTGNGACNFVTDNVTFTFTPIPTSDAGPDQTVCADATRVNLGGNVTVASGGIWKSSGSGTFSPSINDLNAKYTPSASDKAAGSVTLTLTTTGNGTCNAVNNDMIVTITPAPVVDAGLDQTVCADVTGVPLNGTFNVASGIKWTTSSGTGTFVPDDTTPNATFIPSSVQIANGKATLTLTTTGNGTCNAVKDAIVISLSPVPQANAGNDVTVCAGVIDVALNGSVVNASGGTWTSSGSGTFLPDANAIHASYVPSASENIDGQSVTITLTTTGNGSCSPIADQMTISFNTVPVFAGSNQDVCTNGFPVKLNGSGNGSWTSPTSGNFSPNPNSLNASYSPTAADIAAGYVDLILTGSSVGTCLPGKDTVRISITPGPVVNAGSDLFVCENNSVINLSATVSQAADIKWSTSGAGSFSSNIGLATTYTPTSQELSDGNVTLIAESTGNGICAADTDQVVITFTPAPTAKAGSDEDLCADITTIDLNGSITIATGSSWSSDGSGSISSSGSLATTYTPSDADKTKGFVIFTLATSGSGNCTEVSDQKIIRFTAGPVAYPGADTSLCADVNELPLNGSVSGAAGGIWSTNGTGIFTPNANTLNASYIPSAGDLTQPTVTLTLLTTGTGICTPTSNDRIISFTPIPTINPGTGDSYCSDVLSIPLNATFTVASGVTWKTSTGGSFGDENFQATDYFPTNTEKASGKVTLNVTTTGNGKCKAVSSNVDYFFTPAPTADAGFDMIRCSDASSIELEGKVTIATGGIWTTSGSGSFSNDSDLGTRYNPSTSDKSNGSVVLTLTTIGMGKCLAVTDALKIDFTPVPVVSAGSDHTVCADTAGISLSSTYSIAGGVNWKTSGNGTFLTSYAEPNVLYIPSINDTATGSVRIIVITIDNGDCQAVSDTVDITIQKQPVINAGVNRTMCTDEKTITLSGNISNTGGIIWSSTGTGVFSDPTSLTPVYTPSIADKANGGVIFTATTTGTGLCKVYTDLSSLSIYTAPVATVNAGLDQSLCKDVMAVKLTGFIANAGGGVWSSINGGTFSNINDLEGTFYPAAAEKTDGKADIVLTTINNGFCNAQSDTMTITFTAPPTITAGADTTICGDLNSIKLPGKFTVSSGIEWKTGGSGTFVPDATTPNASYIPSKSDISAGKVGLTITTTGNGTCNAVSASKKITILPVPTADAGQAQTVCADLTQIAIRGKVTGATGGTWKTTGTGTFSPNANSLNASYIPSPEDIQSSAVNLVLTTTGTGICNQVTSKVTITITPKPVINAGPDILTCANVPSIKLNGNVKVAGGMIWITSGSGIFLPSPASLNPSYTPSQADHLSGKVILTAYSTNNGKCNIVNDSLEVTINKAPIVTATSGNPCVYKDGVALTGTVVNASGIEWKTSGTGTFSLSPYELNPSYFPSEADIAANGTVIITAYSTGNGVCNAESTNTSLLVSPLPIADAGSDQFVCTSSNATLNAFTYPGNSYSWKSLSGTSLGDEATITINAPANQTIVLTVTDSKKCPNYDTVSVFTITPPSWNLISENCYNDTLVLRSNPYNIPSVPGSFAWYKDGVILQNKNQDFLATRDPGLYTVQYYYGNCKTEASATIYALPEFNIPAEKILCNQSTGTLVAKINAIPNAPEIYSWTMGSNFIGNTNPVDFTVIPDSNFYKLKITDVKCSAEDSIRIIGIDSPITGNLNDVASCEGQTVVLVGTPTNFNDLAKYNPVYQWTPSSLGTNDTAEVKTTGTYGVTVTIGECAASYQANVQMNKLPEPFMPERQIYCFDNNKYMMLDAGPGEKFKWENSFDTLRHKAIIEPGVYIVTVTNSFNCSLTDSTQIVQVCAPTVYIPNAIEPAGDESKNQNLHIFGKYFTNFKMTVYNRWGEIIFYTEDRYKTWDGTYLGKPMPEGSYNYIVTYEGLEGEFKGPYKKEGKVTIMR</sequence>
<dbReference type="Gene3D" id="2.60.40.10">
    <property type="entry name" value="Immunoglobulins"/>
    <property type="match status" value="1"/>
</dbReference>
<dbReference type="NCBIfam" id="TIGR04131">
    <property type="entry name" value="Bac_Flav_CTERM"/>
    <property type="match status" value="1"/>
</dbReference>
<comment type="caution">
    <text evidence="1">The sequence shown here is derived from an EMBL/GenBank/DDBJ whole genome shotgun (WGS) entry which is preliminary data.</text>
</comment>
<organism evidence="1 2">
    <name type="scientific">Sporocytophaga myxococcoides</name>
    <dbReference type="NCBI Taxonomy" id="153721"/>
    <lineage>
        <taxon>Bacteria</taxon>
        <taxon>Pseudomonadati</taxon>
        <taxon>Bacteroidota</taxon>
        <taxon>Cytophagia</taxon>
        <taxon>Cytophagales</taxon>
        <taxon>Cytophagaceae</taxon>
        <taxon>Sporocytophaga</taxon>
    </lineage>
</organism>
<reference evidence="1 2" key="1">
    <citation type="submission" date="2014-09" db="EMBL/GenBank/DDBJ databases">
        <title>Sporocytophaga myxococcoides PG-01 genome sequencing.</title>
        <authorList>
            <person name="Liu L."/>
            <person name="Gao P.J."/>
            <person name="Chen G.J."/>
            <person name="Wang L.S."/>
        </authorList>
    </citation>
    <scope>NUCLEOTIDE SEQUENCE [LARGE SCALE GENOMIC DNA]</scope>
    <source>
        <strain evidence="1 2">PG-01</strain>
    </source>
</reference>